<protein>
    <submittedName>
        <fullName evidence="2">YesL family protein</fullName>
    </submittedName>
</protein>
<dbReference type="InterPro" id="IPR006938">
    <property type="entry name" value="DUF624"/>
</dbReference>
<keyword evidence="1" id="KW-1133">Transmembrane helix</keyword>
<proteinExistence type="predicted"/>
<dbReference type="RefSeq" id="WP_228351982.1">
    <property type="nucleotide sequence ID" value="NZ_JACEGA010000001.1"/>
</dbReference>
<dbReference type="Pfam" id="PF04854">
    <property type="entry name" value="DUF624"/>
    <property type="match status" value="1"/>
</dbReference>
<gene>
    <name evidence="2" type="ORF">H0486_05120</name>
</gene>
<feature type="transmembrane region" description="Helical" evidence="1">
    <location>
        <begin position="26"/>
        <end position="48"/>
    </location>
</feature>
<dbReference type="AlphaFoldDB" id="A0A839JX47"/>
<comment type="caution">
    <text evidence="2">The sequence shown here is derived from an EMBL/GenBank/DDBJ whole genome shotgun (WGS) entry which is preliminary data.</text>
</comment>
<accession>A0A839JX47</accession>
<dbReference type="PROSITE" id="PS50096">
    <property type="entry name" value="IQ"/>
    <property type="match status" value="1"/>
</dbReference>
<feature type="transmembrane region" description="Helical" evidence="1">
    <location>
        <begin position="75"/>
        <end position="96"/>
    </location>
</feature>
<name>A0A839JX47_9FIRM</name>
<feature type="transmembrane region" description="Helical" evidence="1">
    <location>
        <begin position="142"/>
        <end position="166"/>
    </location>
</feature>
<evidence type="ECO:0000313" key="2">
    <source>
        <dbReference type="EMBL" id="MBB2182255.1"/>
    </source>
</evidence>
<feature type="transmembrane region" description="Helical" evidence="1">
    <location>
        <begin position="108"/>
        <end position="130"/>
    </location>
</feature>
<keyword evidence="1" id="KW-0472">Membrane</keyword>
<keyword evidence="3" id="KW-1185">Reference proteome</keyword>
<evidence type="ECO:0000313" key="3">
    <source>
        <dbReference type="Proteomes" id="UP000574276"/>
    </source>
</evidence>
<evidence type="ECO:0000256" key="1">
    <source>
        <dbReference type="SAM" id="Phobius"/>
    </source>
</evidence>
<feature type="transmembrane region" description="Helical" evidence="1">
    <location>
        <begin position="172"/>
        <end position="193"/>
    </location>
</feature>
<reference evidence="2 3" key="1">
    <citation type="submission" date="2020-07" db="EMBL/GenBank/DDBJ databases">
        <title>Characterization and genome sequencing of isolate MD1, a novel member within the family Lachnospiraceae.</title>
        <authorList>
            <person name="Rettenmaier R."/>
            <person name="Di Bello L."/>
            <person name="Zinser C."/>
            <person name="Scheitz K."/>
            <person name="Liebl W."/>
            <person name="Zverlov V."/>
        </authorList>
    </citation>
    <scope>NUCLEOTIDE SEQUENCE [LARGE SCALE GENOMIC DNA]</scope>
    <source>
        <strain evidence="2 3">MD1</strain>
    </source>
</reference>
<organism evidence="2 3">
    <name type="scientific">Variimorphobacter saccharofermentans</name>
    <dbReference type="NCBI Taxonomy" id="2755051"/>
    <lineage>
        <taxon>Bacteria</taxon>
        <taxon>Bacillati</taxon>
        <taxon>Bacillota</taxon>
        <taxon>Clostridia</taxon>
        <taxon>Lachnospirales</taxon>
        <taxon>Lachnospiraceae</taxon>
        <taxon>Variimorphobacter</taxon>
    </lineage>
</organism>
<keyword evidence="1" id="KW-0812">Transmembrane</keyword>
<dbReference type="EMBL" id="JACEGA010000001">
    <property type="protein sequence ID" value="MBB2182255.1"/>
    <property type="molecule type" value="Genomic_DNA"/>
</dbReference>
<sequence length="219" mass="24962">MNNFFNLDNKFFTTLGKVFDMMCLSVVWALLCIPIITIGPANTAMYYATVKVIRRERGYLMREFFRSFRLNFKRAAILGVMFTIMFVVLGFDLFYARASINSENNSSSILFGVFVAITILIASVSTYVYPVLSRFDMTIKQLLKACIFLAIRHLPFTAGMLVITAAGIVAVLFYPLAIFLAPAGVTFLNSFLMERVMKKYMPKPEEGEENTSKDEWYLE</sequence>
<dbReference type="Proteomes" id="UP000574276">
    <property type="component" value="Unassembled WGS sequence"/>
</dbReference>